<keyword evidence="4" id="KW-1015">Disulfide bond</keyword>
<dbReference type="Gene3D" id="3.40.30.10">
    <property type="entry name" value="Glutaredoxin"/>
    <property type="match status" value="1"/>
</dbReference>
<evidence type="ECO:0000256" key="1">
    <source>
        <dbReference type="ARBA" id="ARBA00008987"/>
    </source>
</evidence>
<dbReference type="InterPro" id="IPR017937">
    <property type="entry name" value="Thioredoxin_CS"/>
</dbReference>
<dbReference type="CDD" id="cd02956">
    <property type="entry name" value="ybbN"/>
    <property type="match status" value="1"/>
</dbReference>
<evidence type="ECO:0000256" key="4">
    <source>
        <dbReference type="ARBA" id="ARBA00023157"/>
    </source>
</evidence>
<dbReference type="InterPro" id="IPR013766">
    <property type="entry name" value="Thioredoxin_domain"/>
</dbReference>
<dbReference type="GO" id="GO:0015035">
    <property type="term" value="F:protein-disulfide reductase activity"/>
    <property type="evidence" value="ECO:0007669"/>
    <property type="project" value="UniProtKB-ARBA"/>
</dbReference>
<dbReference type="PROSITE" id="PS00194">
    <property type="entry name" value="THIOREDOXIN_1"/>
    <property type="match status" value="1"/>
</dbReference>
<dbReference type="Gene3D" id="1.25.40.10">
    <property type="entry name" value="Tetratricopeptide repeat domain"/>
    <property type="match status" value="2"/>
</dbReference>
<organism evidence="7 8">
    <name type="scientific">Candidatus Viridilinea halotolerans</name>
    <dbReference type="NCBI Taxonomy" id="2491704"/>
    <lineage>
        <taxon>Bacteria</taxon>
        <taxon>Bacillati</taxon>
        <taxon>Chloroflexota</taxon>
        <taxon>Chloroflexia</taxon>
        <taxon>Chloroflexales</taxon>
        <taxon>Chloroflexineae</taxon>
        <taxon>Oscillochloridaceae</taxon>
        <taxon>Candidatus Viridilinea</taxon>
    </lineage>
</organism>
<dbReference type="GO" id="GO:0006950">
    <property type="term" value="P:response to stress"/>
    <property type="evidence" value="ECO:0007669"/>
    <property type="project" value="UniProtKB-ARBA"/>
</dbReference>
<evidence type="ECO:0000259" key="6">
    <source>
        <dbReference type="PROSITE" id="PS51352"/>
    </source>
</evidence>
<dbReference type="Pfam" id="PF14559">
    <property type="entry name" value="TPR_19"/>
    <property type="match status" value="1"/>
</dbReference>
<gene>
    <name evidence="7" type="ORF">EI684_13805</name>
</gene>
<protein>
    <submittedName>
        <fullName evidence="7">Tetratricopeptide repeat protein</fullName>
    </submittedName>
</protein>
<dbReference type="SUPFAM" id="SSF52833">
    <property type="entry name" value="Thioredoxin-like"/>
    <property type="match status" value="1"/>
</dbReference>
<dbReference type="Pfam" id="PF14561">
    <property type="entry name" value="TPR_20"/>
    <property type="match status" value="1"/>
</dbReference>
<dbReference type="PROSITE" id="PS51352">
    <property type="entry name" value="THIOREDOXIN_2"/>
    <property type="match status" value="1"/>
</dbReference>
<keyword evidence="3" id="KW-0249">Electron transport</keyword>
<evidence type="ECO:0000256" key="3">
    <source>
        <dbReference type="ARBA" id="ARBA00022982"/>
    </source>
</evidence>
<dbReference type="Pfam" id="PF00085">
    <property type="entry name" value="Thioredoxin"/>
    <property type="match status" value="1"/>
</dbReference>
<name>A0A426TWX8_9CHLR</name>
<dbReference type="EMBL" id="RSAS01000552">
    <property type="protein sequence ID" value="RRR70131.1"/>
    <property type="molecule type" value="Genomic_DNA"/>
</dbReference>
<comment type="caution">
    <text evidence="7">The sequence shown here is derived from an EMBL/GenBank/DDBJ whole genome shotgun (WGS) entry which is preliminary data.</text>
</comment>
<keyword evidence="2" id="KW-0813">Transport</keyword>
<dbReference type="PANTHER" id="PTHR45663:SF11">
    <property type="entry name" value="GEO12009P1"/>
    <property type="match status" value="1"/>
</dbReference>
<proteinExistence type="inferred from homology"/>
<dbReference type="FunFam" id="3.40.30.10:FF:000001">
    <property type="entry name" value="Thioredoxin"/>
    <property type="match status" value="1"/>
</dbReference>
<dbReference type="InterPro" id="IPR036249">
    <property type="entry name" value="Thioredoxin-like_sf"/>
</dbReference>
<accession>A0A426TWX8</accession>
<dbReference type="InterPro" id="IPR011990">
    <property type="entry name" value="TPR-like_helical_dom_sf"/>
</dbReference>
<dbReference type="GO" id="GO:0005737">
    <property type="term" value="C:cytoplasm"/>
    <property type="evidence" value="ECO:0007669"/>
    <property type="project" value="TreeGrafter"/>
</dbReference>
<comment type="similarity">
    <text evidence="1">Belongs to the thioredoxin family.</text>
</comment>
<feature type="domain" description="Thioredoxin" evidence="6">
    <location>
        <begin position="6"/>
        <end position="125"/>
    </location>
</feature>
<sequence length="285" mass="31174">MIFETGQPGRKADAAHAHVIDVDERSFQTAVMERSQEVPVVIDFWASWCAPCRQLGPTLERLAQEAQGAWVLAKIDTDQNQRLAQMFRVQGIPAVMAVYQGKVVEQFTGALPESQVRAWLKRFLPEKGGSLVDAARELEAHDPEAAISRYRLLLGDEPNHAEALLRLGRLLLLQGNPEGVETLRQVPGESPLFGRAQAMLPLLDLFATVEGEAAGESTTRFQAAATAARAAAYEAALENLLAIVARDRAFRDDGARAAFLALLAVLGDDHPLVPTYRRRLASALF</sequence>
<dbReference type="Proteomes" id="UP000280307">
    <property type="component" value="Unassembled WGS sequence"/>
</dbReference>
<evidence type="ECO:0000256" key="2">
    <source>
        <dbReference type="ARBA" id="ARBA00022448"/>
    </source>
</evidence>
<reference evidence="7 8" key="1">
    <citation type="submission" date="2018-12" db="EMBL/GenBank/DDBJ databases">
        <title>Genome Sequence of Candidatus Viridilinea halotolerans isolated from saline sulfide-rich spring.</title>
        <authorList>
            <person name="Grouzdev D.S."/>
            <person name="Burganskaya E.I."/>
            <person name="Krutkina M.S."/>
            <person name="Sukhacheva M.V."/>
            <person name="Gorlenko V.M."/>
        </authorList>
    </citation>
    <scope>NUCLEOTIDE SEQUENCE [LARGE SCALE GENOMIC DNA]</scope>
    <source>
        <strain evidence="7">Chok-6</strain>
    </source>
</reference>
<evidence type="ECO:0000313" key="7">
    <source>
        <dbReference type="EMBL" id="RRR70131.1"/>
    </source>
</evidence>
<evidence type="ECO:0000313" key="8">
    <source>
        <dbReference type="Proteomes" id="UP000280307"/>
    </source>
</evidence>
<keyword evidence="5" id="KW-0676">Redox-active center</keyword>
<dbReference type="AlphaFoldDB" id="A0A426TWX8"/>
<evidence type="ECO:0000256" key="5">
    <source>
        <dbReference type="ARBA" id="ARBA00023284"/>
    </source>
</evidence>
<dbReference type="PANTHER" id="PTHR45663">
    <property type="entry name" value="GEO12009P1"/>
    <property type="match status" value="1"/>
</dbReference>